<reference evidence="2" key="1">
    <citation type="submission" date="2023-08" db="EMBL/GenBank/DDBJ databases">
        <title>Complete genome sequence of Shewanella oncorhynchi Z-P2, a siderophore putrebactin-producing bacterium.</title>
        <authorList>
            <person name="Zhang Y."/>
        </authorList>
    </citation>
    <scope>NUCLEOTIDE SEQUENCE</scope>
    <source>
        <strain evidence="2">Z-P2</strain>
    </source>
</reference>
<dbReference type="InterPro" id="IPR011083">
    <property type="entry name" value="Phage_tail_collar_dom"/>
</dbReference>
<feature type="domain" description="Phage tail collar" evidence="1">
    <location>
        <begin position="7"/>
        <end position="63"/>
    </location>
</feature>
<protein>
    <submittedName>
        <fullName evidence="2">Tail fiber protein</fullName>
    </submittedName>
</protein>
<dbReference type="Proteomes" id="UP001236800">
    <property type="component" value="Chromosome"/>
</dbReference>
<name>A0AA50Q6I0_9GAMM</name>
<gene>
    <name evidence="2" type="ORF">RA178_00875</name>
</gene>
<evidence type="ECO:0000313" key="2">
    <source>
        <dbReference type="EMBL" id="WMB73221.1"/>
    </source>
</evidence>
<organism evidence="2">
    <name type="scientific">Shewanella oncorhynchi</name>
    <dbReference type="NCBI Taxonomy" id="2726434"/>
    <lineage>
        <taxon>Bacteria</taxon>
        <taxon>Pseudomonadati</taxon>
        <taxon>Pseudomonadota</taxon>
        <taxon>Gammaproteobacteria</taxon>
        <taxon>Alteromonadales</taxon>
        <taxon>Shewanellaceae</taxon>
        <taxon>Shewanella</taxon>
    </lineage>
</organism>
<dbReference type="RefSeq" id="WP_219254595.1">
    <property type="nucleotide sequence ID" value="NZ_CP132914.1"/>
</dbReference>
<evidence type="ECO:0000259" key="1">
    <source>
        <dbReference type="Pfam" id="PF07484"/>
    </source>
</evidence>
<dbReference type="GeneID" id="301337694"/>
<dbReference type="EMBL" id="CP132914">
    <property type="protein sequence ID" value="WMB73221.1"/>
    <property type="molecule type" value="Genomic_DNA"/>
</dbReference>
<accession>A0AA50Q6I0</accession>
<dbReference type="KEGG" id="sog:RA178_00875"/>
<dbReference type="AlphaFoldDB" id="A0AA50Q6I0"/>
<dbReference type="Pfam" id="PF07484">
    <property type="entry name" value="Collar"/>
    <property type="match status" value="1"/>
</dbReference>
<sequence>MSDFFLGEIKLLPYNWAPKYWTLCAGQLLPINTNQALFSLLGTTYGGDGINTFALPDLRGRVPVHPNVSAGLPQGSKAGVENVTLVPNNLPVHNHLVMASSTAGDTTLLAGNNIAAAKNTAGEVNLYGSAASLQALDPATVSSTGGNQAHENCQPSLVMNYCIATQGIYPSRN</sequence>
<proteinExistence type="predicted"/>